<feature type="compositionally biased region" description="Polar residues" evidence="12">
    <location>
        <begin position="306"/>
        <end position="316"/>
    </location>
</feature>
<accession>A0A6J1S2W4</accession>
<protein>
    <recommendedName>
        <fullName evidence="2">Abasic site processing protein HMCES</fullName>
    </recommendedName>
    <alternativeName>
        <fullName evidence="9">Embryonic stem cell-specific 5-hydroxymethylcytosine-binding protein</fullName>
    </alternativeName>
    <alternativeName>
        <fullName evidence="10">Peptidase HMCES</fullName>
    </alternativeName>
    <alternativeName>
        <fullName evidence="11">SRAP domain-containing protein 1</fullName>
    </alternativeName>
</protein>
<evidence type="ECO:0000256" key="1">
    <source>
        <dbReference type="ARBA" id="ARBA00008136"/>
    </source>
</evidence>
<keyword evidence="5" id="KW-0378">Hydrolase</keyword>
<dbReference type="AlphaFoldDB" id="A0A6J1S2W4"/>
<dbReference type="PANTHER" id="PTHR13604">
    <property type="entry name" value="DC12-RELATED"/>
    <property type="match status" value="1"/>
</dbReference>
<dbReference type="InterPro" id="IPR003738">
    <property type="entry name" value="SRAP"/>
</dbReference>
<dbReference type="PANTHER" id="PTHR13604:SF0">
    <property type="entry name" value="ABASIC SITE PROCESSING PROTEIN HMCES"/>
    <property type="match status" value="1"/>
</dbReference>
<dbReference type="Pfam" id="PF02586">
    <property type="entry name" value="SRAP"/>
    <property type="match status" value="1"/>
</dbReference>
<evidence type="ECO:0000256" key="11">
    <source>
        <dbReference type="ARBA" id="ARBA00031130"/>
    </source>
</evidence>
<dbReference type="GO" id="GO:0003697">
    <property type="term" value="F:single-stranded DNA binding"/>
    <property type="evidence" value="ECO:0007669"/>
    <property type="project" value="InterPro"/>
</dbReference>
<dbReference type="GO" id="GO:0008233">
    <property type="term" value="F:peptidase activity"/>
    <property type="evidence" value="ECO:0007669"/>
    <property type="project" value="UniProtKB-KW"/>
</dbReference>
<evidence type="ECO:0000256" key="10">
    <source>
        <dbReference type="ARBA" id="ARBA00030898"/>
    </source>
</evidence>
<dbReference type="RefSeq" id="XP_026273156.1">
    <property type="nucleotide sequence ID" value="XM_026417371.2"/>
</dbReference>
<evidence type="ECO:0000256" key="5">
    <source>
        <dbReference type="ARBA" id="ARBA00022801"/>
    </source>
</evidence>
<evidence type="ECO:0000256" key="4">
    <source>
        <dbReference type="ARBA" id="ARBA00022763"/>
    </source>
</evidence>
<keyword evidence="3" id="KW-0645">Protease</keyword>
<comment type="similarity">
    <text evidence="1">Belongs to the SOS response-associated peptidase family.</text>
</comment>
<feature type="region of interest" description="Disordered" evidence="12">
    <location>
        <begin position="303"/>
        <end position="336"/>
    </location>
</feature>
<evidence type="ECO:0000256" key="6">
    <source>
        <dbReference type="ARBA" id="ARBA00023124"/>
    </source>
</evidence>
<evidence type="ECO:0000256" key="9">
    <source>
        <dbReference type="ARBA" id="ARBA00030390"/>
    </source>
</evidence>
<dbReference type="GO" id="GO:0106300">
    <property type="term" value="P:protein-DNA covalent cross-linking repair"/>
    <property type="evidence" value="ECO:0007669"/>
    <property type="project" value="InterPro"/>
</dbReference>
<evidence type="ECO:0000256" key="12">
    <source>
        <dbReference type="SAM" id="MobiDB-lite"/>
    </source>
</evidence>
<evidence type="ECO:0000256" key="7">
    <source>
        <dbReference type="ARBA" id="ARBA00023125"/>
    </source>
</evidence>
<dbReference type="GO" id="GO:0016829">
    <property type="term" value="F:lyase activity"/>
    <property type="evidence" value="ECO:0007669"/>
    <property type="project" value="UniProtKB-KW"/>
</dbReference>
<reference evidence="14" key="1">
    <citation type="submission" date="2025-08" db="UniProtKB">
        <authorList>
            <consortium name="RefSeq"/>
        </authorList>
    </citation>
    <scope>IDENTIFICATION</scope>
    <source>
        <tissue evidence="14">Whole organism</tissue>
    </source>
</reference>
<organism evidence="13 14">
    <name type="scientific">Frankliniella occidentalis</name>
    <name type="common">Western flower thrips</name>
    <name type="synonym">Euthrips occidentalis</name>
    <dbReference type="NCBI Taxonomy" id="133901"/>
    <lineage>
        <taxon>Eukaryota</taxon>
        <taxon>Metazoa</taxon>
        <taxon>Ecdysozoa</taxon>
        <taxon>Arthropoda</taxon>
        <taxon>Hexapoda</taxon>
        <taxon>Insecta</taxon>
        <taxon>Pterygota</taxon>
        <taxon>Neoptera</taxon>
        <taxon>Paraneoptera</taxon>
        <taxon>Thysanoptera</taxon>
        <taxon>Terebrantia</taxon>
        <taxon>Thripoidea</taxon>
        <taxon>Thripidae</taxon>
        <taxon>Frankliniella</taxon>
    </lineage>
</organism>
<evidence type="ECO:0000313" key="14">
    <source>
        <dbReference type="RefSeq" id="XP_026273156.1"/>
    </source>
</evidence>
<evidence type="ECO:0000313" key="13">
    <source>
        <dbReference type="Proteomes" id="UP000504606"/>
    </source>
</evidence>
<dbReference type="OrthoDB" id="2111841at2759"/>
<evidence type="ECO:0000256" key="3">
    <source>
        <dbReference type="ARBA" id="ARBA00022670"/>
    </source>
</evidence>
<dbReference type="GO" id="GO:0006508">
    <property type="term" value="P:proteolysis"/>
    <property type="evidence" value="ECO:0007669"/>
    <property type="project" value="UniProtKB-KW"/>
</dbReference>
<dbReference type="KEGG" id="foc:113202922"/>
<keyword evidence="4" id="KW-0227">DNA damage</keyword>
<keyword evidence="7" id="KW-0238">DNA-binding</keyword>
<dbReference type="Proteomes" id="UP000504606">
    <property type="component" value="Unplaced"/>
</dbReference>
<proteinExistence type="inferred from homology"/>
<dbReference type="SUPFAM" id="SSF143081">
    <property type="entry name" value="BB1717-like"/>
    <property type="match status" value="1"/>
</dbReference>
<dbReference type="GeneID" id="113202922"/>
<name>A0A6J1S2W4_FRAOC</name>
<evidence type="ECO:0000256" key="8">
    <source>
        <dbReference type="ARBA" id="ARBA00023239"/>
    </source>
</evidence>
<keyword evidence="13" id="KW-1185">Reference proteome</keyword>
<sequence length="336" mass="38360">MSTNLFKKHLSSYYAYIPHSFKIALDPESICKATSYRDPKSGKYKKPEWKESKSGMDYRPSVNIAPTDVTPVLLNASHFNKEENEPVIYPMMWGMIPPWHKGEIKSHGLSTNNCRLEGVKESKLYSPALQNGKRCVVLCEGFYEWQTTKKDSSSKQPYYIYAPQDKEVCIEDPKSWKAEWNEIEGWKGPKLLKMAGLFSCWTSPEGKPVHSYSVITMESNSTFSWLHHRMPAILHSDVEVMDWIDNGRVPADKAKDLLKPVSDLKWHPVSTAVNNSRNKAESCNKPVDLKNPKPVNPLMMNWLKRANNTQASSSAESKSDNCETPQAKKFKKEEPK</sequence>
<dbReference type="InterPro" id="IPR036590">
    <property type="entry name" value="SRAP-like"/>
</dbReference>
<dbReference type="Gene3D" id="3.90.1680.10">
    <property type="entry name" value="SOS response associated peptidase-like"/>
    <property type="match status" value="1"/>
</dbReference>
<keyword evidence="6" id="KW-0190">Covalent protein-DNA linkage</keyword>
<gene>
    <name evidence="14" type="primary">LOC113202922</name>
</gene>
<evidence type="ECO:0000256" key="2">
    <source>
        <dbReference type="ARBA" id="ARBA00015888"/>
    </source>
</evidence>
<keyword evidence="8" id="KW-0456">Lyase</keyword>